<protein>
    <submittedName>
        <fullName evidence="1">Uncharacterized protein</fullName>
    </submittedName>
</protein>
<dbReference type="EMBL" id="JAUTXU010000006">
    <property type="protein sequence ID" value="KAK3724163.1"/>
    <property type="molecule type" value="Genomic_DNA"/>
</dbReference>
<dbReference type="Proteomes" id="UP001281147">
    <property type="component" value="Unassembled WGS sequence"/>
</dbReference>
<organism evidence="1 2">
    <name type="scientific">Vermiconidia calcicola</name>
    <dbReference type="NCBI Taxonomy" id="1690605"/>
    <lineage>
        <taxon>Eukaryota</taxon>
        <taxon>Fungi</taxon>
        <taxon>Dikarya</taxon>
        <taxon>Ascomycota</taxon>
        <taxon>Pezizomycotina</taxon>
        <taxon>Dothideomycetes</taxon>
        <taxon>Dothideomycetidae</taxon>
        <taxon>Mycosphaerellales</taxon>
        <taxon>Extremaceae</taxon>
        <taxon>Vermiconidia</taxon>
    </lineage>
</organism>
<gene>
    <name evidence="1" type="ORF">LTR37_001287</name>
</gene>
<sequence length="311" mass="33347">MAGILVLAALIFAFICSATEIATAHGSCTLLSHILSPNQVLFPSDESYAQVNDRWSLTAQLEPSCIVLPTSAQEVASVLKVLVSRSTMFAVKSKGHKPITGFNNINSGVTIDLSWINETSLAEDRSFVRLGSGAAWVDAYRKLNSQGVSFPGGRCSTTGVGGLTLGGGISFYSANVGFVADNVLNFEVVLASGKIINANRDHNSDLFMALKGGSSNFGIVTRFDVRAFEDYGRIFGGGVFSKATTDTTSQSLNGVYDFVKQNHKDEDAALATIFNYNATGKYILNSMVYTKPVAIPAIFKLKFPFLTSRMT</sequence>
<accession>A0ACC3NWI8</accession>
<name>A0ACC3NWI8_9PEZI</name>
<evidence type="ECO:0000313" key="1">
    <source>
        <dbReference type="EMBL" id="KAK3724163.1"/>
    </source>
</evidence>
<comment type="caution">
    <text evidence="1">The sequence shown here is derived from an EMBL/GenBank/DDBJ whole genome shotgun (WGS) entry which is preliminary data.</text>
</comment>
<proteinExistence type="predicted"/>
<reference evidence="1" key="1">
    <citation type="submission" date="2023-07" db="EMBL/GenBank/DDBJ databases">
        <title>Black Yeasts Isolated from many extreme environments.</title>
        <authorList>
            <person name="Coleine C."/>
            <person name="Stajich J.E."/>
            <person name="Selbmann L."/>
        </authorList>
    </citation>
    <scope>NUCLEOTIDE SEQUENCE</scope>
    <source>
        <strain evidence="1">CCFEE 5714</strain>
    </source>
</reference>
<evidence type="ECO:0000313" key="2">
    <source>
        <dbReference type="Proteomes" id="UP001281147"/>
    </source>
</evidence>
<keyword evidence="2" id="KW-1185">Reference proteome</keyword>